<name>A0ABQ8SA96_PERAM</name>
<reference evidence="1 2" key="1">
    <citation type="journal article" date="2022" name="Allergy">
        <title>Genome assembly and annotation of Periplaneta americana reveal a comprehensive cockroach allergen profile.</title>
        <authorList>
            <person name="Wang L."/>
            <person name="Xiong Q."/>
            <person name="Saelim N."/>
            <person name="Wang L."/>
            <person name="Nong W."/>
            <person name="Wan A.T."/>
            <person name="Shi M."/>
            <person name="Liu X."/>
            <person name="Cao Q."/>
            <person name="Hui J.H.L."/>
            <person name="Sookrung N."/>
            <person name="Leung T.F."/>
            <person name="Tungtrongchitr A."/>
            <person name="Tsui S.K.W."/>
        </authorList>
    </citation>
    <scope>NUCLEOTIDE SEQUENCE [LARGE SCALE GENOMIC DNA]</scope>
    <source>
        <strain evidence="1">PWHHKU_190912</strain>
    </source>
</reference>
<dbReference type="EMBL" id="JAJSOF020000031">
    <property type="protein sequence ID" value="KAJ4430650.1"/>
    <property type="molecule type" value="Genomic_DNA"/>
</dbReference>
<protein>
    <submittedName>
        <fullName evidence="1">Uncharacterized protein</fullName>
    </submittedName>
</protein>
<gene>
    <name evidence="1" type="ORF">ANN_19240</name>
</gene>
<keyword evidence="2" id="KW-1185">Reference proteome</keyword>
<sequence>MKQTNEVIENAEQSKVKEFYRNIKDKKNVFNPKVVSCRDDKGNILSNTQDILSCWTRHFKTILSEEQEEEGSFVLEWGYKREEEPPDIIEIKLAINEMKNNRAAGTEGLQAELFKCSGIIFLQRMKELLSITWKTEKIPTAWSEGANVQYTRRVISLCVLITEV</sequence>
<accession>A0ABQ8SA96</accession>
<organism evidence="1 2">
    <name type="scientific">Periplaneta americana</name>
    <name type="common">American cockroach</name>
    <name type="synonym">Blatta americana</name>
    <dbReference type="NCBI Taxonomy" id="6978"/>
    <lineage>
        <taxon>Eukaryota</taxon>
        <taxon>Metazoa</taxon>
        <taxon>Ecdysozoa</taxon>
        <taxon>Arthropoda</taxon>
        <taxon>Hexapoda</taxon>
        <taxon>Insecta</taxon>
        <taxon>Pterygota</taxon>
        <taxon>Neoptera</taxon>
        <taxon>Polyneoptera</taxon>
        <taxon>Dictyoptera</taxon>
        <taxon>Blattodea</taxon>
        <taxon>Blattoidea</taxon>
        <taxon>Blattidae</taxon>
        <taxon>Blattinae</taxon>
        <taxon>Periplaneta</taxon>
    </lineage>
</organism>
<evidence type="ECO:0000313" key="2">
    <source>
        <dbReference type="Proteomes" id="UP001148838"/>
    </source>
</evidence>
<proteinExistence type="predicted"/>
<comment type="caution">
    <text evidence="1">The sequence shown here is derived from an EMBL/GenBank/DDBJ whole genome shotgun (WGS) entry which is preliminary data.</text>
</comment>
<evidence type="ECO:0000313" key="1">
    <source>
        <dbReference type="EMBL" id="KAJ4430650.1"/>
    </source>
</evidence>
<dbReference type="Proteomes" id="UP001148838">
    <property type="component" value="Unassembled WGS sequence"/>
</dbReference>